<sequence length="230" mass="24508">MANSTLVEVAWTGVSGSALITARRPAGAAVLGGLIAAMCVLGMAAMVLQVGSTVFWLESLHSAAQNATTAYQVQGLEHTEDVMIHQKVVILPVVLALASAAHREFGARNSTLITPSDSRIFYGLVVATNLSLTLLTVGRILHTKRDLKSIGETKFVARYNTAIKMLLESAVLYLGFSCATIFVRSLDEFAAANVFYGLNVPLMNIIPTLLVVRVSLAVKRTSAVSPACQF</sequence>
<protein>
    <submittedName>
        <fullName evidence="2">Uncharacterized protein</fullName>
    </submittedName>
</protein>
<proteinExistence type="predicted"/>
<feature type="transmembrane region" description="Helical" evidence="1">
    <location>
        <begin position="189"/>
        <end position="212"/>
    </location>
</feature>
<name>A0AAD7FU62_MYCRO</name>
<feature type="transmembrane region" description="Helical" evidence="1">
    <location>
        <begin position="120"/>
        <end position="141"/>
    </location>
</feature>
<gene>
    <name evidence="2" type="ORF">B0H17DRAFT_1274596</name>
</gene>
<organism evidence="2 3">
    <name type="scientific">Mycena rosella</name>
    <name type="common">Pink bonnet</name>
    <name type="synonym">Agaricus rosellus</name>
    <dbReference type="NCBI Taxonomy" id="1033263"/>
    <lineage>
        <taxon>Eukaryota</taxon>
        <taxon>Fungi</taxon>
        <taxon>Dikarya</taxon>
        <taxon>Basidiomycota</taxon>
        <taxon>Agaricomycotina</taxon>
        <taxon>Agaricomycetes</taxon>
        <taxon>Agaricomycetidae</taxon>
        <taxon>Agaricales</taxon>
        <taxon>Marasmiineae</taxon>
        <taxon>Mycenaceae</taxon>
        <taxon>Mycena</taxon>
    </lineage>
</organism>
<evidence type="ECO:0000256" key="1">
    <source>
        <dbReference type="SAM" id="Phobius"/>
    </source>
</evidence>
<dbReference type="AlphaFoldDB" id="A0AAD7FU62"/>
<evidence type="ECO:0000313" key="3">
    <source>
        <dbReference type="Proteomes" id="UP001221757"/>
    </source>
</evidence>
<dbReference type="EMBL" id="JARKIE010000405">
    <property type="protein sequence ID" value="KAJ7643282.1"/>
    <property type="molecule type" value="Genomic_DNA"/>
</dbReference>
<keyword evidence="1" id="KW-0472">Membrane</keyword>
<feature type="transmembrane region" description="Helical" evidence="1">
    <location>
        <begin position="162"/>
        <end position="183"/>
    </location>
</feature>
<reference evidence="2" key="1">
    <citation type="submission" date="2023-03" db="EMBL/GenBank/DDBJ databases">
        <title>Massive genome expansion in bonnet fungi (Mycena s.s.) driven by repeated elements and novel gene families across ecological guilds.</title>
        <authorList>
            <consortium name="Lawrence Berkeley National Laboratory"/>
            <person name="Harder C.B."/>
            <person name="Miyauchi S."/>
            <person name="Viragh M."/>
            <person name="Kuo A."/>
            <person name="Thoen E."/>
            <person name="Andreopoulos B."/>
            <person name="Lu D."/>
            <person name="Skrede I."/>
            <person name="Drula E."/>
            <person name="Henrissat B."/>
            <person name="Morin E."/>
            <person name="Kohler A."/>
            <person name="Barry K."/>
            <person name="LaButti K."/>
            <person name="Morin E."/>
            <person name="Salamov A."/>
            <person name="Lipzen A."/>
            <person name="Mereny Z."/>
            <person name="Hegedus B."/>
            <person name="Baldrian P."/>
            <person name="Stursova M."/>
            <person name="Weitz H."/>
            <person name="Taylor A."/>
            <person name="Grigoriev I.V."/>
            <person name="Nagy L.G."/>
            <person name="Martin F."/>
            <person name="Kauserud H."/>
        </authorList>
    </citation>
    <scope>NUCLEOTIDE SEQUENCE</scope>
    <source>
        <strain evidence="2">CBHHK067</strain>
    </source>
</reference>
<evidence type="ECO:0000313" key="2">
    <source>
        <dbReference type="EMBL" id="KAJ7643282.1"/>
    </source>
</evidence>
<accession>A0AAD7FU62</accession>
<keyword evidence="1" id="KW-0812">Transmembrane</keyword>
<dbReference type="Proteomes" id="UP001221757">
    <property type="component" value="Unassembled WGS sequence"/>
</dbReference>
<feature type="transmembrane region" description="Helical" evidence="1">
    <location>
        <begin position="28"/>
        <end position="50"/>
    </location>
</feature>
<keyword evidence="3" id="KW-1185">Reference proteome</keyword>
<keyword evidence="1" id="KW-1133">Transmembrane helix</keyword>
<comment type="caution">
    <text evidence="2">The sequence shown here is derived from an EMBL/GenBank/DDBJ whole genome shotgun (WGS) entry which is preliminary data.</text>
</comment>